<evidence type="ECO:0000256" key="1">
    <source>
        <dbReference type="SAM" id="Coils"/>
    </source>
</evidence>
<evidence type="ECO:0008006" key="5">
    <source>
        <dbReference type="Google" id="ProtNLM"/>
    </source>
</evidence>
<evidence type="ECO:0000256" key="2">
    <source>
        <dbReference type="SAM" id="SignalP"/>
    </source>
</evidence>
<dbReference type="EMBL" id="MDZC01000059">
    <property type="protein sequence ID" value="OGX85381.1"/>
    <property type="molecule type" value="Genomic_DNA"/>
</dbReference>
<organism evidence="3 4">
    <name type="scientific">Hymenobacter glacialis</name>
    <dbReference type="NCBI Taxonomy" id="1908236"/>
    <lineage>
        <taxon>Bacteria</taxon>
        <taxon>Pseudomonadati</taxon>
        <taxon>Bacteroidota</taxon>
        <taxon>Cytophagia</taxon>
        <taxon>Cytophagales</taxon>
        <taxon>Hymenobacteraceae</taxon>
        <taxon>Hymenobacter</taxon>
    </lineage>
</organism>
<feature type="coiled-coil region" evidence="1">
    <location>
        <begin position="66"/>
        <end position="110"/>
    </location>
</feature>
<dbReference type="AlphaFoldDB" id="A0A1G1T3D2"/>
<accession>A0A1G1T3D2</accession>
<dbReference type="STRING" id="1908236.BEN48_14545"/>
<keyword evidence="1" id="KW-0175">Coiled coil</keyword>
<evidence type="ECO:0000313" key="4">
    <source>
        <dbReference type="Proteomes" id="UP000177791"/>
    </source>
</evidence>
<sequence>MRYFLPGWLLFLLVNFSHAGQAQVWQPPNTDLGSLVPKPQGSQLPTMGSSLEQQQARTRAINQASIDQADRYIAAQQQRERALQQEIQSEQQHRAREEQARQQYKVANQQLYESTYQTLQGMLEGRRHWDLKRAVFLTENAFMNGGLDYAQFSTDIHELTQICRGLAADSARPDLAARFMALHRLMTDTIRVTYNGKLASVHLPPRYDFKDFWGREDYSNQFVNKLLATNGGQCHSMPLLYKLVADELDIKSYLSMAPSHSYIQVKDNRGVLYSYETTRGFFVSDSYYMSSGFIKAGALKNRSYLDTLTRRETMACRVFDLAQSYAWRYGHDDFSAKCAALGLRYYPQSVQGRMLAHDAALMALMVAVKANGQPTEAQARLNPKLRPLMEEVERRKRAVEELGHEEMPADQYARWLKQVEQEQTRVAGQQAASRFEQTAKK</sequence>
<comment type="caution">
    <text evidence="3">The sequence shown here is derived from an EMBL/GenBank/DDBJ whole genome shotgun (WGS) entry which is preliminary data.</text>
</comment>
<gene>
    <name evidence="3" type="ORF">BEN48_14545</name>
</gene>
<proteinExistence type="predicted"/>
<name>A0A1G1T3D2_9BACT</name>
<dbReference type="Proteomes" id="UP000177791">
    <property type="component" value="Unassembled WGS sequence"/>
</dbReference>
<feature type="chain" id="PRO_5009578830" description="Protein SirB1 N-terminal domain-containing protein" evidence="2">
    <location>
        <begin position="20"/>
        <end position="441"/>
    </location>
</feature>
<feature type="signal peptide" evidence="2">
    <location>
        <begin position="1"/>
        <end position="19"/>
    </location>
</feature>
<reference evidence="3 4" key="1">
    <citation type="submission" date="2016-08" db="EMBL/GenBank/DDBJ databases">
        <title>Hymenobacter coccineus sp. nov., Hymenobacter lapidarius sp. nov. and Hymenobacter glacialis sp. nov., isolated from Antarctic soil.</title>
        <authorList>
            <person name="Sedlacek I."/>
            <person name="Kralova S."/>
            <person name="Kyrova K."/>
            <person name="Maslanova I."/>
            <person name="Stankova E."/>
            <person name="Vrbovska V."/>
            <person name="Nemec M."/>
            <person name="Bartak M."/>
            <person name="Svec P."/>
            <person name="Busse H.-J."/>
            <person name="Pantucek R."/>
        </authorList>
    </citation>
    <scope>NUCLEOTIDE SEQUENCE [LARGE SCALE GENOMIC DNA]</scope>
    <source>
        <strain evidence="3 4">CCM 8648</strain>
    </source>
</reference>
<keyword evidence="4" id="KW-1185">Reference proteome</keyword>
<evidence type="ECO:0000313" key="3">
    <source>
        <dbReference type="EMBL" id="OGX85381.1"/>
    </source>
</evidence>
<protein>
    <recommendedName>
        <fullName evidence="5">Protein SirB1 N-terminal domain-containing protein</fullName>
    </recommendedName>
</protein>
<keyword evidence="2" id="KW-0732">Signal</keyword>